<evidence type="ECO:0000313" key="3">
    <source>
        <dbReference type="Proteomes" id="UP001363151"/>
    </source>
</evidence>
<proteinExistence type="predicted"/>
<reference evidence="2 3" key="1">
    <citation type="submission" date="2024-03" db="EMBL/GenBank/DDBJ databases">
        <title>Aureococcus anophagefferens CCMP1851 and Kratosvirus quantuckense: Draft genome of a second virus-susceptible host strain in the model system.</title>
        <authorList>
            <person name="Chase E."/>
            <person name="Truchon A.R."/>
            <person name="Schepens W."/>
            <person name="Wilhelm S.W."/>
        </authorList>
    </citation>
    <scope>NUCLEOTIDE SEQUENCE [LARGE SCALE GENOMIC DNA]</scope>
    <source>
        <strain evidence="2 3">CCMP1851</strain>
    </source>
</reference>
<comment type="caution">
    <text evidence="2">The sequence shown here is derived from an EMBL/GenBank/DDBJ whole genome shotgun (WGS) entry which is preliminary data.</text>
</comment>
<evidence type="ECO:0000313" key="2">
    <source>
        <dbReference type="EMBL" id="KAK7242699.1"/>
    </source>
</evidence>
<accession>A0ABR1G259</accession>
<gene>
    <name evidence="2" type="ORF">SO694_00016456</name>
</gene>
<protein>
    <submittedName>
        <fullName evidence="2">Uncharacterized protein</fullName>
    </submittedName>
</protein>
<dbReference type="EMBL" id="JBBJCI010000141">
    <property type="protein sequence ID" value="KAK7242699.1"/>
    <property type="molecule type" value="Genomic_DNA"/>
</dbReference>
<keyword evidence="3" id="KW-1185">Reference proteome</keyword>
<name>A0ABR1G259_AURAN</name>
<feature type="region of interest" description="Disordered" evidence="1">
    <location>
        <begin position="1"/>
        <end position="28"/>
    </location>
</feature>
<feature type="compositionally biased region" description="Low complexity" evidence="1">
    <location>
        <begin position="18"/>
        <end position="28"/>
    </location>
</feature>
<sequence>MDRVAFVSPDKSPRSPRSRGGSLGSPTSPIARVLTAVGDFVFQRLDNDHSVVHAVVEHAAPHPDDINGRLLQASSSWSRAGVVDDARAVSDFLRDDVLIPRIDRRVDLENNITRVVPLSACRRATFTPLDGGPPRGCVAYRCPCLSRNRPGSAFAPAAARDSPSDVSRVLDGMVHDFARARSPAERNEDRADRLVKGVPEYAVDVASWRGYLGLYCHACGRGTLAYPEDGVGKHDLPDDPRGEAHVPAIRARILAQVDRDP</sequence>
<dbReference type="Proteomes" id="UP001363151">
    <property type="component" value="Unassembled WGS sequence"/>
</dbReference>
<organism evidence="2 3">
    <name type="scientific">Aureococcus anophagefferens</name>
    <name type="common">Harmful bloom alga</name>
    <dbReference type="NCBI Taxonomy" id="44056"/>
    <lineage>
        <taxon>Eukaryota</taxon>
        <taxon>Sar</taxon>
        <taxon>Stramenopiles</taxon>
        <taxon>Ochrophyta</taxon>
        <taxon>Pelagophyceae</taxon>
        <taxon>Pelagomonadales</taxon>
        <taxon>Pelagomonadaceae</taxon>
        <taxon>Aureococcus</taxon>
    </lineage>
</organism>
<evidence type="ECO:0000256" key="1">
    <source>
        <dbReference type="SAM" id="MobiDB-lite"/>
    </source>
</evidence>